<dbReference type="RefSeq" id="XP_005649358.1">
    <property type="nucleotide sequence ID" value="XM_005649301.1"/>
</dbReference>
<dbReference type="PROSITE" id="PS51184">
    <property type="entry name" value="JMJC"/>
    <property type="match status" value="1"/>
</dbReference>
<evidence type="ECO:0000256" key="5">
    <source>
        <dbReference type="ARBA" id="ARBA00023004"/>
    </source>
</evidence>
<dbReference type="Gene3D" id="2.60.120.650">
    <property type="entry name" value="Cupin"/>
    <property type="match status" value="1"/>
</dbReference>
<evidence type="ECO:0000256" key="2">
    <source>
        <dbReference type="ARBA" id="ARBA00006801"/>
    </source>
</evidence>
<organism evidence="8 9">
    <name type="scientific">Coccomyxa subellipsoidea (strain C-169)</name>
    <name type="common">Green microalga</name>
    <dbReference type="NCBI Taxonomy" id="574566"/>
    <lineage>
        <taxon>Eukaryota</taxon>
        <taxon>Viridiplantae</taxon>
        <taxon>Chlorophyta</taxon>
        <taxon>core chlorophytes</taxon>
        <taxon>Trebouxiophyceae</taxon>
        <taxon>Trebouxiophyceae incertae sedis</taxon>
        <taxon>Coccomyxaceae</taxon>
        <taxon>Coccomyxa</taxon>
        <taxon>Coccomyxa subellipsoidea</taxon>
    </lineage>
</organism>
<dbReference type="InterPro" id="IPR050910">
    <property type="entry name" value="JMJD6_ArgDemeth/LysHydrox"/>
</dbReference>
<protein>
    <submittedName>
        <fullName evidence="8">Clavaminate synthase-like protein</fullName>
    </submittedName>
</protein>
<proteinExistence type="inferred from homology"/>
<dbReference type="OrthoDB" id="424465at2759"/>
<keyword evidence="5" id="KW-0408">Iron</keyword>
<keyword evidence="3" id="KW-0479">Metal-binding</keyword>
<evidence type="ECO:0000256" key="3">
    <source>
        <dbReference type="ARBA" id="ARBA00022723"/>
    </source>
</evidence>
<gene>
    <name evidence="8" type="ORF">COCSUDRAFT_14538</name>
</gene>
<dbReference type="AlphaFoldDB" id="I0Z2E5"/>
<dbReference type="STRING" id="574566.I0Z2E5"/>
<feature type="domain" description="JmjC" evidence="7">
    <location>
        <begin position="177"/>
        <end position="338"/>
    </location>
</feature>
<dbReference type="FunFam" id="2.60.120.650:FF:000045">
    <property type="entry name" value="F-box protein At1g78280"/>
    <property type="match status" value="1"/>
</dbReference>
<evidence type="ECO:0000256" key="1">
    <source>
        <dbReference type="ARBA" id="ARBA00004123"/>
    </source>
</evidence>
<reference evidence="8 9" key="1">
    <citation type="journal article" date="2012" name="Genome Biol.">
        <title>The genome of the polar eukaryotic microalga coccomyxa subellipsoidea reveals traits of cold adaptation.</title>
        <authorList>
            <person name="Blanc G."/>
            <person name="Agarkova I."/>
            <person name="Grimwood J."/>
            <person name="Kuo A."/>
            <person name="Brueggeman A."/>
            <person name="Dunigan D."/>
            <person name="Gurnon J."/>
            <person name="Ladunga I."/>
            <person name="Lindquist E."/>
            <person name="Lucas S."/>
            <person name="Pangilinan J."/>
            <person name="Proschold T."/>
            <person name="Salamov A."/>
            <person name="Schmutz J."/>
            <person name="Weeks D."/>
            <person name="Yamada T."/>
            <person name="Claverie J.M."/>
            <person name="Grigoriev I."/>
            <person name="Van Etten J."/>
            <person name="Lomsadze A."/>
            <person name="Borodovsky M."/>
        </authorList>
    </citation>
    <scope>NUCLEOTIDE SEQUENCE [LARGE SCALE GENOMIC DNA]</scope>
    <source>
        <strain evidence="8 9">C-169</strain>
    </source>
</reference>
<comment type="similarity">
    <text evidence="2">Belongs to the JARID1 histone demethylase family.</text>
</comment>
<dbReference type="InterPro" id="IPR041667">
    <property type="entry name" value="Cupin_8"/>
</dbReference>
<dbReference type="SMART" id="SM00558">
    <property type="entry name" value="JmjC"/>
    <property type="match status" value="1"/>
</dbReference>
<dbReference type="GO" id="GO:0005634">
    <property type="term" value="C:nucleus"/>
    <property type="evidence" value="ECO:0007669"/>
    <property type="project" value="UniProtKB-SubCell"/>
</dbReference>
<dbReference type="eggNOG" id="KOG2130">
    <property type="taxonomic scope" value="Eukaryota"/>
</dbReference>
<dbReference type="GO" id="GO:0000987">
    <property type="term" value="F:cis-regulatory region sequence-specific DNA binding"/>
    <property type="evidence" value="ECO:0007669"/>
    <property type="project" value="TreeGrafter"/>
</dbReference>
<evidence type="ECO:0000256" key="6">
    <source>
        <dbReference type="ARBA" id="ARBA00023242"/>
    </source>
</evidence>
<comment type="subcellular location">
    <subcellularLocation>
        <location evidence="1">Nucleus</location>
    </subcellularLocation>
</comment>
<evidence type="ECO:0000313" key="9">
    <source>
        <dbReference type="Proteomes" id="UP000007264"/>
    </source>
</evidence>
<dbReference type="EMBL" id="AGSI01000005">
    <property type="protein sequence ID" value="EIE24814.1"/>
    <property type="molecule type" value="Genomic_DNA"/>
</dbReference>
<comment type="caution">
    <text evidence="8">The sequence shown here is derived from an EMBL/GenBank/DDBJ whole genome shotgun (WGS) entry which is preliminary data.</text>
</comment>
<name>I0Z2E5_COCSC</name>
<dbReference type="Proteomes" id="UP000007264">
    <property type="component" value="Unassembled WGS sequence"/>
</dbReference>
<dbReference type="SUPFAM" id="SSF51197">
    <property type="entry name" value="Clavaminate synthase-like"/>
    <property type="match status" value="1"/>
</dbReference>
<evidence type="ECO:0000313" key="8">
    <source>
        <dbReference type="EMBL" id="EIE24814.1"/>
    </source>
</evidence>
<keyword evidence="4" id="KW-0560">Oxidoreductase</keyword>
<feature type="non-terminal residue" evidence="8">
    <location>
        <position position="1"/>
    </location>
</feature>
<dbReference type="GeneID" id="17042815"/>
<dbReference type="GO" id="GO:0046872">
    <property type="term" value="F:metal ion binding"/>
    <property type="evidence" value="ECO:0007669"/>
    <property type="project" value="UniProtKB-KW"/>
</dbReference>
<dbReference type="PANTHER" id="PTHR12480:SF21">
    <property type="entry name" value="JMJC DOMAIN-CONTAINING PROTEIN 8"/>
    <property type="match status" value="1"/>
</dbReference>
<accession>I0Z2E5</accession>
<dbReference type="SUPFAM" id="SSF81383">
    <property type="entry name" value="F-box domain"/>
    <property type="match status" value="1"/>
</dbReference>
<keyword evidence="9" id="KW-1185">Reference proteome</keyword>
<evidence type="ECO:0000259" key="7">
    <source>
        <dbReference type="PROSITE" id="PS51184"/>
    </source>
</evidence>
<dbReference type="PANTHER" id="PTHR12480">
    <property type="entry name" value="ARGININE DEMETHYLASE AND LYSYL-HYDROXYLASE JMJD"/>
    <property type="match status" value="1"/>
</dbReference>
<dbReference type="GO" id="GO:0016491">
    <property type="term" value="F:oxidoreductase activity"/>
    <property type="evidence" value="ECO:0007669"/>
    <property type="project" value="UniProtKB-KW"/>
</dbReference>
<keyword evidence="6" id="KW-0539">Nucleus</keyword>
<dbReference type="InterPro" id="IPR003347">
    <property type="entry name" value="JmjC_dom"/>
</dbReference>
<dbReference type="KEGG" id="csl:COCSUDRAFT_14538"/>
<dbReference type="InterPro" id="IPR036047">
    <property type="entry name" value="F-box-like_dom_sf"/>
</dbReference>
<sequence>LLSCSATSKALYCFCTHEELWRSLTLQEFEGSFQYRSSWQHTYLTATGLRDAETEPSSSPLRVQGFYSDILYQPSFCATTPIREEWLERDNLERRSSLSAEEFRQQYELPNCPVVLTDAAKKWPARKKWTRKYLRKAFKGQKVMAGDYSMAFDDYLAYADAARDDMPLYLFDCQFAAKAPKLAADYEVPEYFAEDLFGVLGEDARPHHRWLIMGPARSGSSFHKDPNATSAWNAVIKGSKKWILFPPHVTPPGVHASADGADVATPVSLVEWMLNFYDASQRMRVPPVEGVVRAGEVLFVPRGWWHFAINLEESIAVTQNYVSSAGLSAVLAFLKTGNADLVSGCAEGNRADMHDRFVEALREQRPQVSTCLCLHFSDIARAS</sequence>
<evidence type="ECO:0000256" key="4">
    <source>
        <dbReference type="ARBA" id="ARBA00023002"/>
    </source>
</evidence>
<dbReference type="Pfam" id="PF13621">
    <property type="entry name" value="Cupin_8"/>
    <property type="match status" value="1"/>
</dbReference>